<dbReference type="InterPro" id="IPR013830">
    <property type="entry name" value="SGNH_hydro"/>
</dbReference>
<dbReference type="Gene3D" id="3.40.50.1110">
    <property type="entry name" value="SGNH hydrolase"/>
    <property type="match status" value="1"/>
</dbReference>
<comment type="caution">
    <text evidence="3">The sequence shown here is derived from an EMBL/GenBank/DDBJ whole genome shotgun (WGS) entry which is preliminary data.</text>
</comment>
<sequence length="148" mass="16464">VIVLLVGTNNHEHTAEQVTGGILEIVATLTNKQPQAQIVVVGLLPRGEKPNKLREKFAAINKSLETRLADKPNTMFINVDPTTFYKSGTDDISRQDMWDFLHLTSRGYQKLCEPLLEEIQTLLQNFVKVENTSVETASMAGELASDQP</sequence>
<feature type="domain" description="SGNH hydrolase-type esterase" evidence="2">
    <location>
        <begin position="1"/>
        <end position="109"/>
    </location>
</feature>
<dbReference type="Proteomes" id="UP001519460">
    <property type="component" value="Unassembled WGS sequence"/>
</dbReference>
<evidence type="ECO:0000259" key="2">
    <source>
        <dbReference type="Pfam" id="PF13472"/>
    </source>
</evidence>
<evidence type="ECO:0000313" key="4">
    <source>
        <dbReference type="Proteomes" id="UP001519460"/>
    </source>
</evidence>
<comment type="similarity">
    <text evidence="1">Belongs to the 'GDSL' lipolytic enzyme family. Platelet-activating factor acetylhydrolase IB beta/gamma subunits subfamily.</text>
</comment>
<reference evidence="3 4" key="1">
    <citation type="journal article" date="2023" name="Sci. Data">
        <title>Genome assembly of the Korean intertidal mud-creeper Batillaria attramentaria.</title>
        <authorList>
            <person name="Patra A.K."/>
            <person name="Ho P.T."/>
            <person name="Jun S."/>
            <person name="Lee S.J."/>
            <person name="Kim Y."/>
            <person name="Won Y.J."/>
        </authorList>
    </citation>
    <scope>NUCLEOTIDE SEQUENCE [LARGE SCALE GENOMIC DNA]</scope>
    <source>
        <strain evidence="3">Wonlab-2016</strain>
    </source>
</reference>
<proteinExistence type="inferred from homology"/>
<organism evidence="3 4">
    <name type="scientific">Batillaria attramentaria</name>
    <dbReference type="NCBI Taxonomy" id="370345"/>
    <lineage>
        <taxon>Eukaryota</taxon>
        <taxon>Metazoa</taxon>
        <taxon>Spiralia</taxon>
        <taxon>Lophotrochozoa</taxon>
        <taxon>Mollusca</taxon>
        <taxon>Gastropoda</taxon>
        <taxon>Caenogastropoda</taxon>
        <taxon>Sorbeoconcha</taxon>
        <taxon>Cerithioidea</taxon>
        <taxon>Batillariidae</taxon>
        <taxon>Batillaria</taxon>
    </lineage>
</organism>
<dbReference type="AlphaFoldDB" id="A0ABD0L7D0"/>
<dbReference type="SUPFAM" id="SSF52266">
    <property type="entry name" value="SGNH hydrolase"/>
    <property type="match status" value="1"/>
</dbReference>
<gene>
    <name evidence="3" type="ORF">BaRGS_00013593</name>
</gene>
<accession>A0ABD0L7D0</accession>
<dbReference type="PANTHER" id="PTHR11852">
    <property type="entry name" value="PLATELET-ACTIVATING FACTOR ACETYLHYDROLASE"/>
    <property type="match status" value="1"/>
</dbReference>
<name>A0ABD0L7D0_9CAEN</name>
<keyword evidence="4" id="KW-1185">Reference proteome</keyword>
<dbReference type="PANTHER" id="PTHR11852:SF0">
    <property type="entry name" value="PLATELET-ACTIVATING FACTOR ACETYLHYDROLASE IB SUBUNIT BETA HOMOLOG"/>
    <property type="match status" value="1"/>
</dbReference>
<dbReference type="EMBL" id="JACVVK020000077">
    <property type="protein sequence ID" value="KAK7495183.1"/>
    <property type="molecule type" value="Genomic_DNA"/>
</dbReference>
<protein>
    <recommendedName>
        <fullName evidence="2">SGNH hydrolase-type esterase domain-containing protein</fullName>
    </recommendedName>
</protein>
<dbReference type="Pfam" id="PF13472">
    <property type="entry name" value="Lipase_GDSL_2"/>
    <property type="match status" value="1"/>
</dbReference>
<dbReference type="InterPro" id="IPR036514">
    <property type="entry name" value="SGNH_hydro_sf"/>
</dbReference>
<evidence type="ECO:0000313" key="3">
    <source>
        <dbReference type="EMBL" id="KAK7495183.1"/>
    </source>
</evidence>
<feature type="non-terminal residue" evidence="3">
    <location>
        <position position="1"/>
    </location>
</feature>
<evidence type="ECO:0000256" key="1">
    <source>
        <dbReference type="ARBA" id="ARBA00038184"/>
    </source>
</evidence>